<sequence>MNLPKYAIENRTVTWFAVFLLTVAGIASFFSLGQLEDPEFTIKTATIITAYPGASPEEVELEVTDRIELAIQELPELDHVESVSRAGLSIVKVDIRASYWKDRLPQVWDKLRRKIRDIEMALPSGAGRPDVGDDFGDVFGFQLALTGDGYTHAEMETYAKQLRKELLLVDGVARIDFWGVQSKVVWLDVSQTQLSEMGLTEANILDTLAQQNVIVDAGNLDLQNRRFRIEPTGAFGSVEEIGDLTIRPTTPESETDPSVSSELIRIRDIGTIRFGYQEPQNAVMRYNGQPAIGISITNTAGINIVDLGRAIDTRLVELTTALPVGIEVRRVHWQSDVVDEAVMGFFINFAEALFIVLIVLTLFMGWRMGIIIGIALVLTILTSFIFMAVFHINLQRMSLGALVVALGMMVDNAIVVADGFMIRVQKGIARKQAAIEAASQPAMPLLGATIVAVMAFYPIFGSPREVGEYCRTLFTVIGISLLSSWVISVTVTPLQCLDMLPAPRQGEEKADPFDTRFYRKFRTVLSWAIRRRFLTMTCMVALLIASFIGFGNVSQLFFTDSSMSKFMIDFWTPEGSRIQDVSAMLKKAEKKILDDGRVESVATFVGQGPPRFYLPVEPELPYPAYGQLIVNTKDFREIDGLIDDLRPWFAEHFPDASVPLRKYTVGPGNTYKFEVRISGPAVADPDRLRSLADSVLAILNRSPLSTDNATDWRNRVQKLVPVYNQERARWAGITRDDIARATKRAFDGRTVGYYRERDDLIPIIMRHADEDRADVGGLDMLQIQSAASTEAVPLSQIVDEVRTDWEDPIIWRRDRRRTITVQANPVSGVTLPTLRASVLDQISAIELPPGYTLEWGGEHEDSVNAQKSLIPGVIPALAIMSFIVVALFNAFRPPLIIACTIPFAFIGITVGLLTADAPLSFMGQLGAMSLVGMMIKNVIVLLDEVSLNLAAGKSRYEAITDAAVSRLRPVFLASATTVLGVIPLLQDVFWISMAVNIMAGLSFGTLVTMIVVPVLYSIFFRVNAREGREDHPADVPGNRSVTKRLSGEMP</sequence>
<feature type="transmembrane region" description="Helical" evidence="2">
    <location>
        <begin position="442"/>
        <end position="460"/>
    </location>
</feature>
<keyword evidence="2" id="KW-0812">Transmembrane</keyword>
<dbReference type="Gene3D" id="1.20.1640.10">
    <property type="entry name" value="Multidrug efflux transporter AcrB transmembrane domain"/>
    <property type="match status" value="2"/>
</dbReference>
<dbReference type="Gene3D" id="3.30.70.1440">
    <property type="entry name" value="Multidrug efflux transporter AcrB pore domain"/>
    <property type="match status" value="1"/>
</dbReference>
<feature type="transmembrane region" description="Helical" evidence="2">
    <location>
        <begin position="370"/>
        <end position="392"/>
    </location>
</feature>
<dbReference type="EMBL" id="BEXT01000001">
    <property type="protein sequence ID" value="GBC61329.1"/>
    <property type="molecule type" value="Genomic_DNA"/>
</dbReference>
<feature type="transmembrane region" description="Helical" evidence="2">
    <location>
        <begin position="533"/>
        <end position="558"/>
    </location>
</feature>
<evidence type="ECO:0000256" key="1">
    <source>
        <dbReference type="SAM" id="MobiDB-lite"/>
    </source>
</evidence>
<dbReference type="PANTHER" id="PTHR32063:SF18">
    <property type="entry name" value="CATION EFFLUX SYSTEM PROTEIN"/>
    <property type="match status" value="1"/>
</dbReference>
<feature type="transmembrane region" description="Helical" evidence="2">
    <location>
        <begin position="895"/>
        <end position="915"/>
    </location>
</feature>
<dbReference type="SUPFAM" id="SSF82714">
    <property type="entry name" value="Multidrug efflux transporter AcrB TolC docking domain, DN and DC subdomains"/>
    <property type="match status" value="2"/>
</dbReference>
<dbReference type="Proteomes" id="UP000288096">
    <property type="component" value="Unassembled WGS sequence"/>
</dbReference>
<organism evidence="3 4">
    <name type="scientific">Desulfonema ishimotonii</name>
    <dbReference type="NCBI Taxonomy" id="45657"/>
    <lineage>
        <taxon>Bacteria</taxon>
        <taxon>Pseudomonadati</taxon>
        <taxon>Thermodesulfobacteriota</taxon>
        <taxon>Desulfobacteria</taxon>
        <taxon>Desulfobacterales</taxon>
        <taxon>Desulfococcaceae</taxon>
        <taxon>Desulfonema</taxon>
    </lineage>
</organism>
<feature type="transmembrane region" description="Helical" evidence="2">
    <location>
        <begin position="869"/>
        <end position="888"/>
    </location>
</feature>
<keyword evidence="4" id="KW-1185">Reference proteome</keyword>
<evidence type="ECO:0000313" key="4">
    <source>
        <dbReference type="Proteomes" id="UP000288096"/>
    </source>
</evidence>
<proteinExistence type="predicted"/>
<keyword evidence="2" id="KW-1133">Transmembrane helix</keyword>
<dbReference type="AlphaFoldDB" id="A0A401FWL2"/>
<dbReference type="InterPro" id="IPR027463">
    <property type="entry name" value="AcrB_DN_DC_subdom"/>
</dbReference>
<feature type="region of interest" description="Disordered" evidence="1">
    <location>
        <begin position="1028"/>
        <end position="1050"/>
    </location>
</feature>
<protein>
    <submittedName>
        <fullName evidence="3">AcrB/AcrD/AcrF family protein</fullName>
    </submittedName>
</protein>
<keyword evidence="2" id="KW-0472">Membrane</keyword>
<dbReference type="GO" id="GO:0042910">
    <property type="term" value="F:xenobiotic transmembrane transporter activity"/>
    <property type="evidence" value="ECO:0007669"/>
    <property type="project" value="TreeGrafter"/>
</dbReference>
<feature type="transmembrane region" description="Helical" evidence="2">
    <location>
        <begin position="997"/>
        <end position="1019"/>
    </location>
</feature>
<reference evidence="4" key="2">
    <citation type="submission" date="2019-01" db="EMBL/GenBank/DDBJ databases">
        <title>Genome sequence of Desulfonema ishimotonii strain Tokyo 01.</title>
        <authorList>
            <person name="Fukui M."/>
        </authorList>
    </citation>
    <scope>NUCLEOTIDE SEQUENCE [LARGE SCALE GENOMIC DNA]</scope>
    <source>
        <strain evidence="4">Tokyo 01</strain>
    </source>
</reference>
<dbReference type="Gene3D" id="3.30.2090.10">
    <property type="entry name" value="Multidrug efflux transporter AcrB TolC docking domain, DN and DC subdomains"/>
    <property type="match status" value="2"/>
</dbReference>
<feature type="transmembrane region" description="Helical" evidence="2">
    <location>
        <begin position="927"/>
        <end position="949"/>
    </location>
</feature>
<reference evidence="4" key="1">
    <citation type="submission" date="2017-11" db="EMBL/GenBank/DDBJ databases">
        <authorList>
            <person name="Watanabe M."/>
            <person name="Kojima H."/>
        </authorList>
    </citation>
    <scope>NUCLEOTIDE SEQUENCE [LARGE SCALE GENOMIC DNA]</scope>
    <source>
        <strain evidence="4">Tokyo 01</strain>
    </source>
</reference>
<dbReference type="Pfam" id="PF00873">
    <property type="entry name" value="ACR_tran"/>
    <property type="match status" value="1"/>
</dbReference>
<feature type="transmembrane region" description="Helical" evidence="2">
    <location>
        <begin position="970"/>
        <end position="991"/>
    </location>
</feature>
<dbReference type="OrthoDB" id="9759330at2"/>
<comment type="caution">
    <text evidence="3">The sequence shown here is derived from an EMBL/GenBank/DDBJ whole genome shotgun (WGS) entry which is preliminary data.</text>
</comment>
<feature type="transmembrane region" description="Helical" evidence="2">
    <location>
        <begin position="398"/>
        <end position="421"/>
    </location>
</feature>
<dbReference type="PRINTS" id="PR00702">
    <property type="entry name" value="ACRIFLAVINRP"/>
</dbReference>
<dbReference type="RefSeq" id="WP_124328628.1">
    <property type="nucleotide sequence ID" value="NZ_BEXT01000001.1"/>
</dbReference>
<dbReference type="SUPFAM" id="SSF82866">
    <property type="entry name" value="Multidrug efflux transporter AcrB transmembrane domain"/>
    <property type="match status" value="2"/>
</dbReference>
<gene>
    <name evidence="3" type="ORF">DENIS_2289</name>
</gene>
<dbReference type="PANTHER" id="PTHR32063">
    <property type="match status" value="1"/>
</dbReference>
<evidence type="ECO:0000256" key="2">
    <source>
        <dbReference type="SAM" id="Phobius"/>
    </source>
</evidence>
<accession>A0A401FWL2</accession>
<feature type="transmembrane region" description="Helical" evidence="2">
    <location>
        <begin position="472"/>
        <end position="494"/>
    </location>
</feature>
<feature type="transmembrane region" description="Helical" evidence="2">
    <location>
        <begin position="341"/>
        <end position="363"/>
    </location>
</feature>
<dbReference type="SUPFAM" id="SSF82693">
    <property type="entry name" value="Multidrug efflux transporter AcrB pore domain, PN1, PN2, PC1 and PC2 subdomains"/>
    <property type="match status" value="2"/>
</dbReference>
<dbReference type="Gene3D" id="3.30.70.1320">
    <property type="entry name" value="Multidrug efflux transporter AcrB pore domain like"/>
    <property type="match status" value="1"/>
</dbReference>
<name>A0A401FWL2_9BACT</name>
<dbReference type="Gene3D" id="3.30.70.1430">
    <property type="entry name" value="Multidrug efflux transporter AcrB pore domain"/>
    <property type="match status" value="2"/>
</dbReference>
<dbReference type="GO" id="GO:0005886">
    <property type="term" value="C:plasma membrane"/>
    <property type="evidence" value="ECO:0007669"/>
    <property type="project" value="TreeGrafter"/>
</dbReference>
<feature type="transmembrane region" description="Helical" evidence="2">
    <location>
        <begin position="12"/>
        <end position="32"/>
    </location>
</feature>
<dbReference type="InterPro" id="IPR001036">
    <property type="entry name" value="Acrflvin-R"/>
</dbReference>
<evidence type="ECO:0000313" key="3">
    <source>
        <dbReference type="EMBL" id="GBC61329.1"/>
    </source>
</evidence>